<comment type="caution">
    <text evidence="1">The sequence shown here is derived from an EMBL/GenBank/DDBJ whole genome shotgun (WGS) entry which is preliminary data.</text>
</comment>
<dbReference type="AlphaFoldDB" id="A0A150TTN4"/>
<dbReference type="EMBL" id="JEME01001126">
    <property type="protein sequence ID" value="KYG08014.1"/>
    <property type="molecule type" value="Genomic_DNA"/>
</dbReference>
<name>A0A150TTN4_SORCE</name>
<dbReference type="Proteomes" id="UP000075502">
    <property type="component" value="Unassembled WGS sequence"/>
</dbReference>
<reference evidence="1 2" key="1">
    <citation type="submission" date="2014-02" db="EMBL/GenBank/DDBJ databases">
        <title>The small core and large imbalanced accessory genome model reveals a collaborative survival strategy of Sorangium cellulosum strains in nature.</title>
        <authorList>
            <person name="Han K."/>
            <person name="Peng R."/>
            <person name="Blom J."/>
            <person name="Li Y.-Z."/>
        </authorList>
    </citation>
    <scope>NUCLEOTIDE SEQUENCE [LARGE SCALE GENOMIC DNA]</scope>
    <source>
        <strain evidence="1 2">So0007-03</strain>
    </source>
</reference>
<gene>
    <name evidence="1" type="ORF">BE21_26115</name>
</gene>
<sequence length="73" mass="8299">MVVAPDRQRQASLALLWFLRGDAREPTVPRRIDLEVDPQIAWHAPTASYAVLTQSNQYDPPIMLSLRCGIRPE</sequence>
<evidence type="ECO:0000313" key="1">
    <source>
        <dbReference type="EMBL" id="KYG08014.1"/>
    </source>
</evidence>
<proteinExistence type="predicted"/>
<protein>
    <submittedName>
        <fullName evidence="1">Uncharacterized protein</fullName>
    </submittedName>
</protein>
<accession>A0A150TTN4</accession>
<evidence type="ECO:0000313" key="2">
    <source>
        <dbReference type="Proteomes" id="UP000075502"/>
    </source>
</evidence>
<organism evidence="1 2">
    <name type="scientific">Sorangium cellulosum</name>
    <name type="common">Polyangium cellulosum</name>
    <dbReference type="NCBI Taxonomy" id="56"/>
    <lineage>
        <taxon>Bacteria</taxon>
        <taxon>Pseudomonadati</taxon>
        <taxon>Myxococcota</taxon>
        <taxon>Polyangia</taxon>
        <taxon>Polyangiales</taxon>
        <taxon>Polyangiaceae</taxon>
        <taxon>Sorangium</taxon>
    </lineage>
</organism>